<feature type="compositionally biased region" description="Polar residues" evidence="1">
    <location>
        <begin position="253"/>
        <end position="273"/>
    </location>
</feature>
<evidence type="ECO:0000313" key="2">
    <source>
        <dbReference type="EMBL" id="CAF1948559.1"/>
    </source>
</evidence>
<accession>A0A816LPZ2</accession>
<feature type="compositionally biased region" description="Polar residues" evidence="1">
    <location>
        <begin position="314"/>
        <end position="326"/>
    </location>
</feature>
<proteinExistence type="predicted"/>
<feature type="compositionally biased region" description="Basic and acidic residues" evidence="1">
    <location>
        <begin position="77"/>
        <end position="89"/>
    </location>
</feature>
<feature type="compositionally biased region" description="Basic and acidic residues" evidence="1">
    <location>
        <begin position="10"/>
        <end position="19"/>
    </location>
</feature>
<dbReference type="EMBL" id="HG994371">
    <property type="protein sequence ID" value="CAF1948559.1"/>
    <property type="molecule type" value="Genomic_DNA"/>
</dbReference>
<evidence type="ECO:0000256" key="1">
    <source>
        <dbReference type="SAM" id="MobiDB-lite"/>
    </source>
</evidence>
<name>A0A816LPZ2_BRANA</name>
<sequence length="341" mass="37705">MPQNRPFQQRYDRHGRPFGERISAAAPSPTGPRNKLAPPAKPAIQTAANEISAPPNEQREHAYYSPPYSRRRLHQNGGEHRQEDRDNHRNSPRLQWKAKSTLADQEATSQRRNSHSPRPSLGRNLDRTDFPPLNEGITNATTVGATNSRSSHPQWRTKPSVPDHEATAQRSQKGASRQHSEQVLVANNVLTPPNIPSREKVMEELREVTLQYLNVDDPTERAARQQRVMQSELDGTVEETAANIIQASTNAALASPAPTNHQDTALFSQTTSPSNGGVNPVRRRGRPARSGASCTHVRLSPKVYAGMGSKKRNLNQLQTSPGTSKAQAPKPARKQRRTTAS</sequence>
<feature type="region of interest" description="Disordered" evidence="1">
    <location>
        <begin position="1"/>
        <end position="180"/>
    </location>
</feature>
<gene>
    <name evidence="2" type="ORF">DARMORV10_C07P03520.1</name>
</gene>
<feature type="non-terminal residue" evidence="2">
    <location>
        <position position="341"/>
    </location>
</feature>
<dbReference type="AlphaFoldDB" id="A0A816LPZ2"/>
<feature type="compositionally biased region" description="Polar residues" evidence="1">
    <location>
        <begin position="136"/>
        <end position="154"/>
    </location>
</feature>
<reference evidence="2" key="1">
    <citation type="submission" date="2021-01" db="EMBL/GenBank/DDBJ databases">
        <authorList>
            <consortium name="Genoscope - CEA"/>
            <person name="William W."/>
        </authorList>
    </citation>
    <scope>NUCLEOTIDE SEQUENCE</scope>
</reference>
<feature type="compositionally biased region" description="Polar residues" evidence="1">
    <location>
        <begin position="168"/>
        <end position="177"/>
    </location>
</feature>
<protein>
    <submittedName>
        <fullName evidence="2">(rape) hypothetical protein</fullName>
    </submittedName>
</protein>
<feature type="region of interest" description="Disordered" evidence="1">
    <location>
        <begin position="253"/>
        <end position="341"/>
    </location>
</feature>
<dbReference type="Proteomes" id="UP001295469">
    <property type="component" value="Chromosome C07"/>
</dbReference>
<organism evidence="2">
    <name type="scientific">Brassica napus</name>
    <name type="common">Rape</name>
    <dbReference type="NCBI Taxonomy" id="3708"/>
    <lineage>
        <taxon>Eukaryota</taxon>
        <taxon>Viridiplantae</taxon>
        <taxon>Streptophyta</taxon>
        <taxon>Embryophyta</taxon>
        <taxon>Tracheophyta</taxon>
        <taxon>Spermatophyta</taxon>
        <taxon>Magnoliopsida</taxon>
        <taxon>eudicotyledons</taxon>
        <taxon>Gunneridae</taxon>
        <taxon>Pentapetalae</taxon>
        <taxon>rosids</taxon>
        <taxon>malvids</taxon>
        <taxon>Brassicales</taxon>
        <taxon>Brassicaceae</taxon>
        <taxon>Brassiceae</taxon>
        <taxon>Brassica</taxon>
    </lineage>
</organism>
<feature type="compositionally biased region" description="Basic residues" evidence="1">
    <location>
        <begin position="331"/>
        <end position="341"/>
    </location>
</feature>
<feature type="compositionally biased region" description="Polar residues" evidence="1">
    <location>
        <begin position="102"/>
        <end position="111"/>
    </location>
</feature>